<evidence type="ECO:0000256" key="3">
    <source>
        <dbReference type="ARBA" id="ARBA00013093"/>
    </source>
</evidence>
<dbReference type="GO" id="GO:0030388">
    <property type="term" value="P:fructose 1,6-bisphosphate metabolic process"/>
    <property type="evidence" value="ECO:0007669"/>
    <property type="project" value="TreeGrafter"/>
</dbReference>
<evidence type="ECO:0000256" key="6">
    <source>
        <dbReference type="ARBA" id="ARBA00023211"/>
    </source>
</evidence>
<keyword evidence="5" id="KW-0378">Hydrolase</keyword>
<dbReference type="EMBL" id="BSRA01000009">
    <property type="protein sequence ID" value="GLV14108.1"/>
    <property type="molecule type" value="Genomic_DNA"/>
</dbReference>
<evidence type="ECO:0000256" key="7">
    <source>
        <dbReference type="ARBA" id="ARBA00023277"/>
    </source>
</evidence>
<evidence type="ECO:0000313" key="11">
    <source>
        <dbReference type="Proteomes" id="UP000182589"/>
    </source>
</evidence>
<accession>A0A1H2U6S6</accession>
<keyword evidence="11" id="KW-1185">Reference proteome</keyword>
<comment type="similarity">
    <text evidence="2">Belongs to the FBPase class 2 family.</text>
</comment>
<gene>
    <name evidence="9" type="ORF">Heshes_17920</name>
    <name evidence="10" type="ORF">SAMN04489725_10779</name>
</gene>
<evidence type="ECO:0000256" key="1">
    <source>
        <dbReference type="ARBA" id="ARBA00001273"/>
    </source>
</evidence>
<keyword evidence="7" id="KW-0119">Carbohydrate metabolism</keyword>
<name>A0A1H2U6S6_9BACL</name>
<dbReference type="SUPFAM" id="SSF56655">
    <property type="entry name" value="Carbohydrate phosphatase"/>
    <property type="match status" value="1"/>
</dbReference>
<dbReference type="Gene3D" id="3.30.540.10">
    <property type="entry name" value="Fructose-1,6-Bisphosphatase, subunit A, domain 1"/>
    <property type="match status" value="1"/>
</dbReference>
<sequence>MERELAMEIVRVTELAALKSAHWMGRGNKMEADKAATEAMRRMFDTVSMD</sequence>
<organism evidence="10 11">
    <name type="scientific">Alicyclobacillus hesperidum</name>
    <dbReference type="NCBI Taxonomy" id="89784"/>
    <lineage>
        <taxon>Bacteria</taxon>
        <taxon>Bacillati</taxon>
        <taxon>Bacillota</taxon>
        <taxon>Bacilli</taxon>
        <taxon>Bacillales</taxon>
        <taxon>Alicyclobacillaceae</taxon>
        <taxon>Alicyclobacillus</taxon>
    </lineage>
</organism>
<dbReference type="AlphaFoldDB" id="A0A1H2U6S6"/>
<keyword evidence="6" id="KW-0464">Manganese</keyword>
<dbReference type="GO" id="GO:0046872">
    <property type="term" value="F:metal ion binding"/>
    <property type="evidence" value="ECO:0007669"/>
    <property type="project" value="UniProtKB-KW"/>
</dbReference>
<dbReference type="Pfam" id="PF03320">
    <property type="entry name" value="FBPase_glpX"/>
    <property type="match status" value="1"/>
</dbReference>
<dbReference type="InterPro" id="IPR004464">
    <property type="entry name" value="FBPase_class-2/SBPase"/>
</dbReference>
<evidence type="ECO:0000256" key="5">
    <source>
        <dbReference type="ARBA" id="ARBA00022801"/>
    </source>
</evidence>
<dbReference type="PANTHER" id="PTHR30447">
    <property type="entry name" value="FRUCTOSE-1,6-BISPHOSPHATASE CLASS 2"/>
    <property type="match status" value="1"/>
</dbReference>
<evidence type="ECO:0000256" key="2">
    <source>
        <dbReference type="ARBA" id="ARBA00008989"/>
    </source>
</evidence>
<evidence type="ECO:0000256" key="4">
    <source>
        <dbReference type="ARBA" id="ARBA00022723"/>
    </source>
</evidence>
<comment type="catalytic activity">
    <reaction evidence="1">
        <text>beta-D-fructose 1,6-bisphosphate + H2O = beta-D-fructose 6-phosphate + phosphate</text>
        <dbReference type="Rhea" id="RHEA:11064"/>
        <dbReference type="ChEBI" id="CHEBI:15377"/>
        <dbReference type="ChEBI" id="CHEBI:32966"/>
        <dbReference type="ChEBI" id="CHEBI:43474"/>
        <dbReference type="ChEBI" id="CHEBI:57634"/>
        <dbReference type="EC" id="3.1.3.11"/>
    </reaction>
</comment>
<proteinExistence type="inferred from homology"/>
<reference evidence="11" key="1">
    <citation type="submission" date="2016-10" db="EMBL/GenBank/DDBJ databases">
        <authorList>
            <person name="Varghese N."/>
        </authorList>
    </citation>
    <scope>NUCLEOTIDE SEQUENCE [LARGE SCALE GENOMIC DNA]</scope>
    <source>
        <strain evidence="11">DSM 12489</strain>
    </source>
</reference>
<dbReference type="GO" id="GO:0005829">
    <property type="term" value="C:cytosol"/>
    <property type="evidence" value="ECO:0007669"/>
    <property type="project" value="TreeGrafter"/>
</dbReference>
<reference evidence="10" key="2">
    <citation type="submission" date="2016-10" db="EMBL/GenBank/DDBJ databases">
        <authorList>
            <person name="de Groot N.N."/>
        </authorList>
    </citation>
    <scope>NUCLEOTIDE SEQUENCE [LARGE SCALE GENOMIC DNA]</scope>
    <source>
        <strain evidence="10">DSM 12489</strain>
    </source>
</reference>
<dbReference type="Proteomes" id="UP001157137">
    <property type="component" value="Unassembled WGS sequence"/>
</dbReference>
<keyword evidence="4" id="KW-0479">Metal-binding</keyword>
<dbReference type="EC" id="3.1.3.11" evidence="3"/>
<evidence type="ECO:0000256" key="8">
    <source>
        <dbReference type="ARBA" id="ARBA00024331"/>
    </source>
</evidence>
<dbReference type="STRING" id="89784.SAMN04489725_10779"/>
<protein>
    <recommendedName>
        <fullName evidence="3">fructose-bisphosphatase</fullName>
        <ecNumber evidence="3">3.1.3.11</ecNumber>
    </recommendedName>
</protein>
<dbReference type="GO" id="GO:0006094">
    <property type="term" value="P:gluconeogenesis"/>
    <property type="evidence" value="ECO:0007669"/>
    <property type="project" value="InterPro"/>
</dbReference>
<reference evidence="9" key="3">
    <citation type="submission" date="2023-02" db="EMBL/GenBank/DDBJ databases">
        <title>Proposal of a novel subspecies: Alicyclobacillus hesperidum subspecies aegle.</title>
        <authorList>
            <person name="Goto K."/>
            <person name="Fujii T."/>
            <person name="Yasui K."/>
            <person name="Mochida K."/>
            <person name="Kato-Tanaka Y."/>
            <person name="Morohoshi S."/>
            <person name="An S.Y."/>
            <person name="Kasai H."/>
            <person name="Yokota A."/>
        </authorList>
    </citation>
    <scope>NUCLEOTIDE SEQUENCE</scope>
    <source>
        <strain evidence="9">DSM 12766</strain>
    </source>
</reference>
<dbReference type="GO" id="GO:0042132">
    <property type="term" value="F:fructose 1,6-bisphosphate 1-phosphatase activity"/>
    <property type="evidence" value="ECO:0007669"/>
    <property type="project" value="UniProtKB-EC"/>
</dbReference>
<dbReference type="GO" id="GO:0006071">
    <property type="term" value="P:glycerol metabolic process"/>
    <property type="evidence" value="ECO:0007669"/>
    <property type="project" value="InterPro"/>
</dbReference>
<evidence type="ECO:0000313" key="10">
    <source>
        <dbReference type="EMBL" id="SDW51943.1"/>
    </source>
</evidence>
<evidence type="ECO:0000313" key="9">
    <source>
        <dbReference type="EMBL" id="GLV14108.1"/>
    </source>
</evidence>
<comment type="pathway">
    <text evidence="8">Carbohydrate biosynthesis.</text>
</comment>
<dbReference type="PANTHER" id="PTHR30447:SF0">
    <property type="entry name" value="FRUCTOSE-1,6-BISPHOSPHATASE 1 CLASS 2-RELATED"/>
    <property type="match status" value="1"/>
</dbReference>
<dbReference type="EMBL" id="FNOJ01000007">
    <property type="protein sequence ID" value="SDW51943.1"/>
    <property type="molecule type" value="Genomic_DNA"/>
</dbReference>
<dbReference type="Proteomes" id="UP000182589">
    <property type="component" value="Unassembled WGS sequence"/>
</dbReference>